<dbReference type="Pfam" id="PF14135">
    <property type="entry name" value="DUF4302"/>
    <property type="match status" value="1"/>
</dbReference>
<gene>
    <name evidence="1" type="ORF">GCM10022216_35390</name>
</gene>
<name>A0ABP7Z752_9SPHI</name>
<evidence type="ECO:0000313" key="2">
    <source>
        <dbReference type="Proteomes" id="UP001500101"/>
    </source>
</evidence>
<protein>
    <submittedName>
        <fullName evidence="1">Uncharacterized protein</fullName>
    </submittedName>
</protein>
<comment type="caution">
    <text evidence="1">The sequence shown here is derived from an EMBL/GenBank/DDBJ whole genome shotgun (WGS) entry which is preliminary data.</text>
</comment>
<sequence length="426" mass="49408">MKKIYYIIALISFLFLSCNREEFKVFEVEDVWGSETAQLDLLVSNFQENKFWEVVVQDGHNKSAHYGFLNINEASSADFMTDFSPLYSSFSKTNFQLRAFNRSAIINFPKESKFAKMSQDAVYIDTTFALNKIVKDTLFFLGTLKKSTLKLIPSSNEKYNALKQHKIKETKASMDKIFEMPRYFFRIHKGAQSFEISRDTVLKTINFYYEENNKVITKFVQYYYDADGLVFLDPVRINGTVFDKIKVKSVGTSSAEFQDNIRITNEAEPLVYDQVIARSFNNYVHGSGWGSRDGFSTRKQTGIGDVYKIREYLMVSIFPVFINEDNPPVIHGLFGFVLLNGGISPGIEFPLVEFTDEGLLTFTVYQMDSYYGPDIQIKKSKEFLRPMFYNEKGFYVLQRNNEMVLVDARDALTWIHLRPIYLSYDQ</sequence>
<dbReference type="InterPro" id="IPR025396">
    <property type="entry name" value="DUF4302"/>
</dbReference>
<keyword evidence="2" id="KW-1185">Reference proteome</keyword>
<dbReference type="RefSeq" id="WP_344676070.1">
    <property type="nucleotide sequence ID" value="NZ_BAAAZI010000016.1"/>
</dbReference>
<organism evidence="1 2">
    <name type="scientific">Sphingobacterium kyonggiense</name>
    <dbReference type="NCBI Taxonomy" id="714075"/>
    <lineage>
        <taxon>Bacteria</taxon>
        <taxon>Pseudomonadati</taxon>
        <taxon>Bacteroidota</taxon>
        <taxon>Sphingobacteriia</taxon>
        <taxon>Sphingobacteriales</taxon>
        <taxon>Sphingobacteriaceae</taxon>
        <taxon>Sphingobacterium</taxon>
    </lineage>
</organism>
<dbReference type="EMBL" id="BAAAZI010000016">
    <property type="protein sequence ID" value="GAA4148501.1"/>
    <property type="molecule type" value="Genomic_DNA"/>
</dbReference>
<dbReference type="Proteomes" id="UP001500101">
    <property type="component" value="Unassembled WGS sequence"/>
</dbReference>
<reference evidence="2" key="1">
    <citation type="journal article" date="2019" name="Int. J. Syst. Evol. Microbiol.">
        <title>The Global Catalogue of Microorganisms (GCM) 10K type strain sequencing project: providing services to taxonomists for standard genome sequencing and annotation.</title>
        <authorList>
            <consortium name="The Broad Institute Genomics Platform"/>
            <consortium name="The Broad Institute Genome Sequencing Center for Infectious Disease"/>
            <person name="Wu L."/>
            <person name="Ma J."/>
        </authorList>
    </citation>
    <scope>NUCLEOTIDE SEQUENCE [LARGE SCALE GENOMIC DNA]</scope>
    <source>
        <strain evidence="2">JCM 16704</strain>
    </source>
</reference>
<evidence type="ECO:0000313" key="1">
    <source>
        <dbReference type="EMBL" id="GAA4148501.1"/>
    </source>
</evidence>
<proteinExistence type="predicted"/>
<accession>A0ABP7Z752</accession>
<dbReference type="PROSITE" id="PS51257">
    <property type="entry name" value="PROKAR_LIPOPROTEIN"/>
    <property type="match status" value="1"/>
</dbReference>